<comment type="caution">
    <text evidence="2">The sequence shown here is derived from an EMBL/GenBank/DDBJ whole genome shotgun (WGS) entry which is preliminary data.</text>
</comment>
<dbReference type="EMBL" id="JACHMX010000001">
    <property type="protein sequence ID" value="MBB5855678.1"/>
    <property type="molecule type" value="Genomic_DNA"/>
</dbReference>
<feature type="region of interest" description="Disordered" evidence="1">
    <location>
        <begin position="1"/>
        <end position="23"/>
    </location>
</feature>
<accession>A0A841BAL3</accession>
<name>A0A841BAL3_9PSEU</name>
<organism evidence="2 3">
    <name type="scientific">Amycolatopsis umgeniensis</name>
    <dbReference type="NCBI Taxonomy" id="336628"/>
    <lineage>
        <taxon>Bacteria</taxon>
        <taxon>Bacillati</taxon>
        <taxon>Actinomycetota</taxon>
        <taxon>Actinomycetes</taxon>
        <taxon>Pseudonocardiales</taxon>
        <taxon>Pseudonocardiaceae</taxon>
        <taxon>Amycolatopsis</taxon>
    </lineage>
</organism>
<evidence type="ECO:0000313" key="2">
    <source>
        <dbReference type="EMBL" id="MBB5855678.1"/>
    </source>
</evidence>
<dbReference type="RefSeq" id="WP_184900554.1">
    <property type="nucleotide sequence ID" value="NZ_JACHMX010000001.1"/>
</dbReference>
<keyword evidence="3" id="KW-1185">Reference proteome</keyword>
<evidence type="ECO:0000256" key="1">
    <source>
        <dbReference type="SAM" id="MobiDB-lite"/>
    </source>
</evidence>
<proteinExistence type="predicted"/>
<dbReference type="Proteomes" id="UP000580861">
    <property type="component" value="Unassembled WGS sequence"/>
</dbReference>
<sequence length="70" mass="7351">MAEEVSAHAEYAATPSRHFGAPVESRDHADHLAITAATGRPGEPVARDWAVSVGSVSGGTHLCRRACRRG</sequence>
<dbReference type="AlphaFoldDB" id="A0A841BAL3"/>
<reference evidence="2 3" key="1">
    <citation type="submission" date="2020-08" db="EMBL/GenBank/DDBJ databases">
        <title>Sequencing the genomes of 1000 actinobacteria strains.</title>
        <authorList>
            <person name="Klenk H.-P."/>
        </authorList>
    </citation>
    <scope>NUCLEOTIDE SEQUENCE [LARGE SCALE GENOMIC DNA]</scope>
    <source>
        <strain evidence="2 3">DSM 45272</strain>
    </source>
</reference>
<evidence type="ECO:0000313" key="3">
    <source>
        <dbReference type="Proteomes" id="UP000580861"/>
    </source>
</evidence>
<protein>
    <submittedName>
        <fullName evidence="2">Uncharacterized protein</fullName>
    </submittedName>
</protein>
<gene>
    <name evidence="2" type="ORF">HDA45_005765</name>
</gene>